<accession>A0ABT3Y1G0</accession>
<sequence>MIDLKKVKIFFSYKGNIDAYAKATINCQSEITTKEWMIIDSFVQDIFLIKKNKTSTIFVENLFKKMSEYCENKEVIDYILQKVK</sequence>
<evidence type="ECO:0000313" key="2">
    <source>
        <dbReference type="Proteomes" id="UP001070176"/>
    </source>
</evidence>
<keyword evidence="2" id="KW-1185">Reference proteome</keyword>
<organism evidence="1 2">
    <name type="scientific">Chryseobacterium luquanense</name>
    <dbReference type="NCBI Taxonomy" id="2983766"/>
    <lineage>
        <taxon>Bacteria</taxon>
        <taxon>Pseudomonadati</taxon>
        <taxon>Bacteroidota</taxon>
        <taxon>Flavobacteriia</taxon>
        <taxon>Flavobacteriales</taxon>
        <taxon>Weeksellaceae</taxon>
        <taxon>Chryseobacterium group</taxon>
        <taxon>Chryseobacterium</taxon>
    </lineage>
</organism>
<gene>
    <name evidence="1" type="ORF">OEA66_06165</name>
</gene>
<reference evidence="1" key="1">
    <citation type="submission" date="2022-10" db="EMBL/GenBank/DDBJ databases">
        <title>Chryseobacterium sp. nov., a novel bacterial species.</title>
        <authorList>
            <person name="Cao Y."/>
        </authorList>
    </citation>
    <scope>NUCLEOTIDE SEQUENCE</scope>
    <source>
        <strain evidence="1">KC 927</strain>
    </source>
</reference>
<dbReference type="Proteomes" id="UP001070176">
    <property type="component" value="Unassembled WGS sequence"/>
</dbReference>
<comment type="caution">
    <text evidence="1">The sequence shown here is derived from an EMBL/GenBank/DDBJ whole genome shotgun (WGS) entry which is preliminary data.</text>
</comment>
<evidence type="ECO:0000313" key="1">
    <source>
        <dbReference type="EMBL" id="MCX8531931.1"/>
    </source>
</evidence>
<protein>
    <submittedName>
        <fullName evidence="1">Uncharacterized protein</fullName>
    </submittedName>
</protein>
<proteinExistence type="predicted"/>
<name>A0ABT3Y1G0_9FLAO</name>
<dbReference type="RefSeq" id="WP_267280553.1">
    <property type="nucleotide sequence ID" value="NZ_JAOVZV010000003.1"/>
</dbReference>
<dbReference type="EMBL" id="JAOVZV010000003">
    <property type="protein sequence ID" value="MCX8531931.1"/>
    <property type="molecule type" value="Genomic_DNA"/>
</dbReference>